<dbReference type="EMBL" id="VSRR010018034">
    <property type="protein sequence ID" value="MPC60918.1"/>
    <property type="molecule type" value="Genomic_DNA"/>
</dbReference>
<reference evidence="1 2" key="1">
    <citation type="submission" date="2019-05" db="EMBL/GenBank/DDBJ databases">
        <title>Another draft genome of Portunus trituberculatus and its Hox gene families provides insights of decapod evolution.</title>
        <authorList>
            <person name="Jeong J.-H."/>
            <person name="Song I."/>
            <person name="Kim S."/>
            <person name="Choi T."/>
            <person name="Kim D."/>
            <person name="Ryu S."/>
            <person name="Kim W."/>
        </authorList>
    </citation>
    <scope>NUCLEOTIDE SEQUENCE [LARGE SCALE GENOMIC DNA]</scope>
    <source>
        <tissue evidence="1">Muscle</tissue>
    </source>
</reference>
<organism evidence="1 2">
    <name type="scientific">Portunus trituberculatus</name>
    <name type="common">Swimming crab</name>
    <name type="synonym">Neptunus trituberculatus</name>
    <dbReference type="NCBI Taxonomy" id="210409"/>
    <lineage>
        <taxon>Eukaryota</taxon>
        <taxon>Metazoa</taxon>
        <taxon>Ecdysozoa</taxon>
        <taxon>Arthropoda</taxon>
        <taxon>Crustacea</taxon>
        <taxon>Multicrustacea</taxon>
        <taxon>Malacostraca</taxon>
        <taxon>Eumalacostraca</taxon>
        <taxon>Eucarida</taxon>
        <taxon>Decapoda</taxon>
        <taxon>Pleocyemata</taxon>
        <taxon>Brachyura</taxon>
        <taxon>Eubrachyura</taxon>
        <taxon>Portunoidea</taxon>
        <taxon>Portunidae</taxon>
        <taxon>Portuninae</taxon>
        <taxon>Portunus</taxon>
    </lineage>
</organism>
<keyword evidence="2" id="KW-1185">Reference proteome</keyword>
<evidence type="ECO:0000313" key="2">
    <source>
        <dbReference type="Proteomes" id="UP000324222"/>
    </source>
</evidence>
<proteinExistence type="predicted"/>
<name>A0A5B7GVD8_PORTR</name>
<gene>
    <name evidence="1" type="ORF">E2C01_054978</name>
</gene>
<dbReference type="AlphaFoldDB" id="A0A5B7GVD8"/>
<protein>
    <submittedName>
        <fullName evidence="1">Uncharacterized protein</fullName>
    </submittedName>
</protein>
<evidence type="ECO:0000313" key="1">
    <source>
        <dbReference type="EMBL" id="MPC60918.1"/>
    </source>
</evidence>
<accession>A0A5B7GVD8</accession>
<comment type="caution">
    <text evidence="1">The sequence shown here is derived from an EMBL/GenBank/DDBJ whole genome shotgun (WGS) entry which is preliminary data.</text>
</comment>
<dbReference type="Proteomes" id="UP000324222">
    <property type="component" value="Unassembled WGS sequence"/>
</dbReference>
<sequence length="91" mass="10576">MEQDILEFLLALAKANKDIFCPAEELCCRLLMLLRQSVVYSLPHTFFDREKCQLLSFPFCDVIFDPPVVARVQDNEHLASQQRALSFVVWD</sequence>